<dbReference type="Pfam" id="PF02811">
    <property type="entry name" value="PHP"/>
    <property type="match status" value="1"/>
</dbReference>
<evidence type="ECO:0000313" key="3">
    <source>
        <dbReference type="Proteomes" id="UP000234342"/>
    </source>
</evidence>
<dbReference type="CDD" id="cd07438">
    <property type="entry name" value="PHP_HisPPase_AMP"/>
    <property type="match status" value="1"/>
</dbReference>
<dbReference type="SUPFAM" id="SSF89550">
    <property type="entry name" value="PHP domain-like"/>
    <property type="match status" value="1"/>
</dbReference>
<proteinExistence type="predicted"/>
<evidence type="ECO:0000259" key="1">
    <source>
        <dbReference type="SMART" id="SM00481"/>
    </source>
</evidence>
<dbReference type="AlphaFoldDB" id="A0A2H1IY86"/>
<gene>
    <name evidence="2" type="ORF">BANT10_01415</name>
</gene>
<organism evidence="2 3">
    <name type="scientific">Brevibacterium antiquum</name>
    <dbReference type="NCBI Taxonomy" id="234835"/>
    <lineage>
        <taxon>Bacteria</taxon>
        <taxon>Bacillati</taxon>
        <taxon>Actinomycetota</taxon>
        <taxon>Actinomycetes</taxon>
        <taxon>Micrococcales</taxon>
        <taxon>Brevibacteriaceae</taxon>
        <taxon>Brevibacterium</taxon>
    </lineage>
</organism>
<dbReference type="InterPro" id="IPR003141">
    <property type="entry name" value="Pol/His_phosphatase_N"/>
</dbReference>
<protein>
    <recommendedName>
        <fullName evidence="1">Polymerase/histidinol phosphatase N-terminal domain-containing protein</fullName>
    </recommendedName>
</protein>
<dbReference type="InterPro" id="IPR052018">
    <property type="entry name" value="PHP_domain"/>
</dbReference>
<accession>A0A2H1IY86</accession>
<reference evidence="3" key="1">
    <citation type="submission" date="2017-03" db="EMBL/GenBank/DDBJ databases">
        <authorList>
            <person name="Monnet C."/>
        </authorList>
    </citation>
    <scope>NUCLEOTIDE SEQUENCE [LARGE SCALE GENOMIC DNA]</scope>
    <source>
        <strain evidence="3">P10</strain>
    </source>
</reference>
<feature type="domain" description="Polymerase/histidinol phosphatase N-terminal" evidence="1">
    <location>
        <begin position="3"/>
        <end position="68"/>
    </location>
</feature>
<dbReference type="Gene3D" id="3.20.20.140">
    <property type="entry name" value="Metal-dependent hydrolases"/>
    <property type="match status" value="1"/>
</dbReference>
<dbReference type="PANTHER" id="PTHR42924">
    <property type="entry name" value="EXONUCLEASE"/>
    <property type="match status" value="1"/>
</dbReference>
<evidence type="ECO:0000313" key="2">
    <source>
        <dbReference type="EMBL" id="SMX80100.1"/>
    </source>
</evidence>
<dbReference type="EMBL" id="FXZE01000004">
    <property type="protein sequence ID" value="SMX80100.1"/>
    <property type="molecule type" value="Genomic_DNA"/>
</dbReference>
<dbReference type="Gene3D" id="1.10.150.650">
    <property type="match status" value="1"/>
</dbReference>
<dbReference type="InterPro" id="IPR016195">
    <property type="entry name" value="Pol/histidinol_Pase-like"/>
</dbReference>
<keyword evidence="3" id="KW-1185">Reference proteome</keyword>
<sequence length="285" mass="30660">MVIDLHVHTAFSDGTQTPSELISEASMEGIDVLGVTDHDTTAGWAPAEAAARVYGLGLVRGMEISCRHEGISVHLLSYLHDPYDTGLAAVVEETRRARLDRTHLIIDRLAEDYPIDMDAVLAVSGEDATIGRPHIADALVAAGLVESRTEAFASILSSHGKYHVSLPTIDPITAISLIREAGGVSVFAHPRAAMRGLVVPDTAMAEFIAAGLDGLEVDHRDNPPNERELMRRLANDHDLIITGSSDYHGTGKPNRLGEHATTDHMFAKLLDRANSRPGGVDFIQS</sequence>
<dbReference type="Proteomes" id="UP000234342">
    <property type="component" value="Unassembled WGS sequence"/>
</dbReference>
<dbReference type="RefSeq" id="WP_101642700.1">
    <property type="nucleotide sequence ID" value="NZ_FXZE01000004.1"/>
</dbReference>
<name>A0A2H1IY86_9MICO</name>
<dbReference type="SMART" id="SM00481">
    <property type="entry name" value="POLIIIAc"/>
    <property type="match status" value="1"/>
</dbReference>
<dbReference type="GO" id="GO:0035312">
    <property type="term" value="F:5'-3' DNA exonuclease activity"/>
    <property type="evidence" value="ECO:0007669"/>
    <property type="project" value="TreeGrafter"/>
</dbReference>
<dbReference type="GO" id="GO:0004534">
    <property type="term" value="F:5'-3' RNA exonuclease activity"/>
    <property type="evidence" value="ECO:0007669"/>
    <property type="project" value="TreeGrafter"/>
</dbReference>
<dbReference type="PANTHER" id="PTHR42924:SF3">
    <property type="entry name" value="POLYMERASE_HISTIDINOL PHOSPHATASE N-TERMINAL DOMAIN-CONTAINING PROTEIN"/>
    <property type="match status" value="1"/>
</dbReference>
<dbReference type="InterPro" id="IPR004013">
    <property type="entry name" value="PHP_dom"/>
</dbReference>